<reference evidence="1 2" key="1">
    <citation type="submission" date="2018-07" db="EMBL/GenBank/DDBJ databases">
        <title>Genomic and Epidemiologic Investigation of an Indolent Hospital Outbreak.</title>
        <authorList>
            <person name="Johnson R.C."/>
            <person name="Deming C."/>
            <person name="Conlan S."/>
            <person name="Zellmer C.J."/>
            <person name="Michelin A.V."/>
            <person name="Lee-Lin S."/>
            <person name="Thomas P.J."/>
            <person name="Park M."/>
            <person name="Weingarten R.A."/>
            <person name="Less J."/>
            <person name="Dekker J.P."/>
            <person name="Frank K.M."/>
            <person name="Musser K.A."/>
            <person name="Mcquiston J.R."/>
            <person name="Henderson D.K."/>
            <person name="Lau A.F."/>
            <person name="Palmore T.N."/>
            <person name="Segre J.A."/>
        </authorList>
    </citation>
    <scope>NUCLEOTIDE SEQUENCE [LARGE SCALE GENOMIC DNA]</scope>
    <source>
        <strain evidence="1 2">SK-NIH.Env6_1116</strain>
    </source>
</reference>
<evidence type="ECO:0000313" key="2">
    <source>
        <dbReference type="Proteomes" id="UP000287401"/>
    </source>
</evidence>
<dbReference type="AlphaFoldDB" id="A0A430BQ12"/>
<comment type="caution">
    <text evidence="1">The sequence shown here is derived from an EMBL/GenBank/DDBJ whole genome shotgun (WGS) entry which is preliminary data.</text>
</comment>
<name>A0A430BQ12_SPHYA</name>
<dbReference type="EMBL" id="QRAL01000026">
    <property type="protein sequence ID" value="RSU54802.1"/>
    <property type="molecule type" value="Genomic_DNA"/>
</dbReference>
<protein>
    <submittedName>
        <fullName evidence="1">Antitoxin</fullName>
    </submittedName>
</protein>
<organism evidence="1 2">
    <name type="scientific">Sphingobium yanoikuyae</name>
    <name type="common">Sphingomonas yanoikuyae</name>
    <dbReference type="NCBI Taxonomy" id="13690"/>
    <lineage>
        <taxon>Bacteria</taxon>
        <taxon>Pseudomonadati</taxon>
        <taxon>Pseudomonadota</taxon>
        <taxon>Alphaproteobacteria</taxon>
        <taxon>Sphingomonadales</taxon>
        <taxon>Sphingomonadaceae</taxon>
        <taxon>Sphingobium</taxon>
    </lineage>
</organism>
<proteinExistence type="predicted"/>
<dbReference type="RefSeq" id="WP_125999383.1">
    <property type="nucleotide sequence ID" value="NZ_QRAL01000026.1"/>
</dbReference>
<sequence length="302" mass="33385">MTKPQTIGGYGTAVTEACERVLVTLLRGLGPWKDSVFLVGGLAPRYLVTARPPKVPAHAGTGDVDIVVDVGILTNTDAYSTLEENLKAMKFERAENDKGAKQSWRWQTEIDGGARMILEFLADSPELGGGKVQELPTEGNVTAINIPHASMVFDLHERVEITADLLYGGGRATETIRYADIVSFTCLKAFAYDERHERKDAHDLVYCIEHHDGGLEAVHKAFHQALEGKHAGVIHEAIARLTARFHDPNPDESYLRDGPIAVARFEDDDADVEIDEEFRNARLLRQRRAADVMAAFLGPWLN</sequence>
<evidence type="ECO:0000313" key="1">
    <source>
        <dbReference type="EMBL" id="RSU54802.1"/>
    </source>
</evidence>
<accession>A0A430BQ12</accession>
<dbReference type="Proteomes" id="UP000287401">
    <property type="component" value="Unassembled WGS sequence"/>
</dbReference>
<gene>
    <name evidence="1" type="ORF">DAH51_19180</name>
</gene>